<dbReference type="SUPFAM" id="SSF46785">
    <property type="entry name" value="Winged helix' DNA-binding domain"/>
    <property type="match status" value="1"/>
</dbReference>
<dbReference type="SUPFAM" id="SSF52540">
    <property type="entry name" value="P-loop containing nucleoside triphosphate hydrolases"/>
    <property type="match status" value="1"/>
</dbReference>
<gene>
    <name evidence="9" type="ORF">SAMN04487946_11643</name>
</gene>
<dbReference type="InterPro" id="IPR027417">
    <property type="entry name" value="P-loop_NTPase"/>
</dbReference>
<dbReference type="PANTHER" id="PTHR10763">
    <property type="entry name" value="CELL DIVISION CONTROL PROTEIN 6-RELATED"/>
    <property type="match status" value="1"/>
</dbReference>
<reference evidence="10" key="1">
    <citation type="submission" date="2016-10" db="EMBL/GenBank/DDBJ databases">
        <authorList>
            <person name="Varghese N."/>
            <person name="Submissions S."/>
        </authorList>
    </citation>
    <scope>NUCLEOTIDE SEQUENCE [LARGE SCALE GENOMIC DNA]</scope>
    <source>
        <strain evidence="10">CGMCC 1.10118</strain>
    </source>
</reference>
<comment type="function">
    <text evidence="5">Involved in regulation of DNA replication.</text>
</comment>
<evidence type="ECO:0000313" key="9">
    <source>
        <dbReference type="EMBL" id="SDY45240.1"/>
    </source>
</evidence>
<dbReference type="GO" id="GO:0006260">
    <property type="term" value="P:DNA replication"/>
    <property type="evidence" value="ECO:0007669"/>
    <property type="project" value="UniProtKB-UniRule"/>
</dbReference>
<proteinExistence type="inferred from homology"/>
<dbReference type="CDD" id="cd08768">
    <property type="entry name" value="Cdc6_C"/>
    <property type="match status" value="1"/>
</dbReference>
<dbReference type="InterPro" id="IPR015163">
    <property type="entry name" value="Cdc6_C"/>
</dbReference>
<evidence type="ECO:0000313" key="10">
    <source>
        <dbReference type="Proteomes" id="UP000199170"/>
    </source>
</evidence>
<dbReference type="HAMAP" id="MF_01407">
    <property type="entry name" value="ORC1_type_DNA_replic_protein"/>
    <property type="match status" value="1"/>
</dbReference>
<evidence type="ECO:0000256" key="4">
    <source>
        <dbReference type="ARBA" id="ARBA00022840"/>
    </source>
</evidence>
<sequence length="499" mass="55501">MGREGRRAGSNHAEDEGDRESSSADPESPESTGEDIDSLDTSQATFENDSDPTDSSQEATNGDGGGISIRDRLQTESSGGVFANKDLVRSDTIIDEDRIVGRDDQLGRVVDNLKPVLQNEGIPDMLLSGPSGTGKSLIIHAVCKQIVELCESQDKTFGVISINCEGPKTADRAVYRLVKAAANDLGVDPGVPQTGVSTDQKLERLYELMREYYDGVIFILDEIDMLEGPYQEAEYNSLIYQLSRARKLADFDGPISLTTITNYADFMKDLNSRAQSSYNPDDIFFDDYDATQLRSILHNRGDAFKPESLADDVIPLVAAFGSQTHGDARKAIDLLRWAGELAERRGADTVTETDVREAQEKYTENRKLRHISGISTQKKLSIYAVAATAHYAREHPEWIPAGPAFKTYQFIADTMDADQYSRETFVNHVTEQSTYGVLDFERRGKGRGKGVHMYFSLSEDPETIMETIREDSRFEDLAHEEATISAVVRERLKQFQSKN</sequence>
<keyword evidence="9" id="KW-0131">Cell cycle</keyword>
<feature type="domain" description="Cdc6 C-terminal" evidence="8">
    <location>
        <begin position="382"/>
        <end position="468"/>
    </location>
</feature>
<dbReference type="SMART" id="SM01074">
    <property type="entry name" value="Cdc6_C"/>
    <property type="match status" value="1"/>
</dbReference>
<dbReference type="PANTHER" id="PTHR10763:SF22">
    <property type="entry name" value="ORC1-TYPE DNA REPLICATION PROTEIN"/>
    <property type="match status" value="1"/>
</dbReference>
<keyword evidence="4 5" id="KW-0067">ATP-binding</keyword>
<dbReference type="InterPro" id="IPR041664">
    <property type="entry name" value="AAA_16"/>
</dbReference>
<dbReference type="Pfam" id="PF22703">
    <property type="entry name" value="Cdc6_lid"/>
    <property type="match status" value="1"/>
</dbReference>
<dbReference type="InterPro" id="IPR014277">
    <property type="entry name" value="Orc1/Cdc6_arc"/>
</dbReference>
<dbReference type="SMART" id="SM00382">
    <property type="entry name" value="AAA"/>
    <property type="match status" value="1"/>
</dbReference>
<evidence type="ECO:0000256" key="5">
    <source>
        <dbReference type="HAMAP-Rule" id="MF_01407"/>
    </source>
</evidence>
<feature type="compositionally biased region" description="Polar residues" evidence="6">
    <location>
        <begin position="39"/>
        <end position="60"/>
    </location>
</feature>
<feature type="domain" description="AAA+ ATPase" evidence="7">
    <location>
        <begin position="121"/>
        <end position="320"/>
    </location>
</feature>
<dbReference type="InterPro" id="IPR036388">
    <property type="entry name" value="WH-like_DNA-bd_sf"/>
</dbReference>
<dbReference type="GO" id="GO:0051301">
    <property type="term" value="P:cell division"/>
    <property type="evidence" value="ECO:0007669"/>
    <property type="project" value="UniProtKB-KW"/>
</dbReference>
<keyword evidence="3 5" id="KW-0547">Nucleotide-binding</keyword>
<dbReference type="GO" id="GO:0005524">
    <property type="term" value="F:ATP binding"/>
    <property type="evidence" value="ECO:0007669"/>
    <property type="project" value="UniProtKB-UniRule"/>
</dbReference>
<dbReference type="InterPro" id="IPR050311">
    <property type="entry name" value="ORC1/CDC6"/>
</dbReference>
<keyword evidence="2 5" id="KW-0235">DNA replication</keyword>
<evidence type="ECO:0000259" key="8">
    <source>
        <dbReference type="SMART" id="SM01074"/>
    </source>
</evidence>
<name>A0A1H3JZ49_9EURY</name>
<dbReference type="NCBIfam" id="TIGR02928">
    <property type="entry name" value="orc1/cdc6 family replication initiation protein"/>
    <property type="match status" value="1"/>
</dbReference>
<evidence type="ECO:0000256" key="3">
    <source>
        <dbReference type="ARBA" id="ARBA00022741"/>
    </source>
</evidence>
<accession>A0A1H3JZ49</accession>
<dbReference type="InterPro" id="IPR036390">
    <property type="entry name" value="WH_DNA-bd_sf"/>
</dbReference>
<keyword evidence="9" id="KW-0132">Cell division</keyword>
<evidence type="ECO:0000259" key="7">
    <source>
        <dbReference type="SMART" id="SM00382"/>
    </source>
</evidence>
<dbReference type="Gene3D" id="3.40.50.300">
    <property type="entry name" value="P-loop containing nucleotide triphosphate hydrolases"/>
    <property type="match status" value="1"/>
</dbReference>
<dbReference type="Pfam" id="PF13191">
    <property type="entry name" value="AAA_16"/>
    <property type="match status" value="1"/>
</dbReference>
<protein>
    <recommendedName>
        <fullName evidence="5">ORC1-type DNA replication protein</fullName>
    </recommendedName>
</protein>
<feature type="region of interest" description="Disordered" evidence="6">
    <location>
        <begin position="1"/>
        <end position="75"/>
    </location>
</feature>
<dbReference type="EMBL" id="FNPB01000016">
    <property type="protein sequence ID" value="SDY45240.1"/>
    <property type="molecule type" value="Genomic_DNA"/>
</dbReference>
<dbReference type="Gene3D" id="1.10.8.60">
    <property type="match status" value="1"/>
</dbReference>
<comment type="similarity">
    <text evidence="1 5">Belongs to the CDC6/cdc18 family.</text>
</comment>
<organism evidence="9 10">
    <name type="scientific">Halobellus clavatus</name>
    <dbReference type="NCBI Taxonomy" id="660517"/>
    <lineage>
        <taxon>Archaea</taxon>
        <taxon>Methanobacteriati</taxon>
        <taxon>Methanobacteriota</taxon>
        <taxon>Stenosarchaea group</taxon>
        <taxon>Halobacteria</taxon>
        <taxon>Halobacteriales</taxon>
        <taxon>Haloferacaceae</taxon>
        <taxon>Halobellus</taxon>
    </lineage>
</organism>
<dbReference type="FunFam" id="1.10.8.60:FF:000073">
    <property type="entry name" value="ORC1-type DNA replication protein"/>
    <property type="match status" value="1"/>
</dbReference>
<dbReference type="OrthoDB" id="195574at2157"/>
<dbReference type="STRING" id="660517.SAMN04487946_11643"/>
<evidence type="ECO:0000256" key="1">
    <source>
        <dbReference type="ARBA" id="ARBA00006184"/>
    </source>
</evidence>
<dbReference type="Gene3D" id="1.10.10.10">
    <property type="entry name" value="Winged helix-like DNA-binding domain superfamily/Winged helix DNA-binding domain"/>
    <property type="match status" value="1"/>
</dbReference>
<evidence type="ECO:0000256" key="2">
    <source>
        <dbReference type="ARBA" id="ARBA00022705"/>
    </source>
</evidence>
<feature type="binding site" evidence="5">
    <location>
        <begin position="133"/>
        <end position="137"/>
    </location>
    <ligand>
        <name>ATP</name>
        <dbReference type="ChEBI" id="CHEBI:30616"/>
    </ligand>
</feature>
<feature type="binding site" evidence="5">
    <location>
        <position position="300"/>
    </location>
    <ligand>
        <name>ATP</name>
        <dbReference type="ChEBI" id="CHEBI:30616"/>
    </ligand>
</feature>
<dbReference type="AlphaFoldDB" id="A0A1H3JZ49"/>
<evidence type="ECO:0000256" key="6">
    <source>
        <dbReference type="SAM" id="MobiDB-lite"/>
    </source>
</evidence>
<keyword evidence="10" id="KW-1185">Reference proteome</keyword>
<dbReference type="Proteomes" id="UP000199170">
    <property type="component" value="Unassembled WGS sequence"/>
</dbReference>
<dbReference type="Pfam" id="PF09079">
    <property type="entry name" value="WHD_Cdc6"/>
    <property type="match status" value="1"/>
</dbReference>
<dbReference type="InterPro" id="IPR055237">
    <property type="entry name" value="Cdc6_lid"/>
</dbReference>
<dbReference type="CDD" id="cd00009">
    <property type="entry name" value="AAA"/>
    <property type="match status" value="1"/>
</dbReference>
<dbReference type="RefSeq" id="WP_217635397.1">
    <property type="nucleotide sequence ID" value="NZ_FNPB01000016.1"/>
</dbReference>
<dbReference type="InterPro" id="IPR003593">
    <property type="entry name" value="AAA+_ATPase"/>
</dbReference>
<feature type="binding site" evidence="5">
    <location>
        <position position="288"/>
    </location>
    <ligand>
        <name>ATP</name>
        <dbReference type="ChEBI" id="CHEBI:30616"/>
    </ligand>
</feature>